<evidence type="ECO:0000313" key="2">
    <source>
        <dbReference type="EMBL" id="ETV98769.1"/>
    </source>
</evidence>
<dbReference type="VEuPathDB" id="FungiDB:H310_08836"/>
<protein>
    <recommendedName>
        <fullName evidence="3">Secreted protein</fullName>
    </recommendedName>
</protein>
<keyword evidence="1" id="KW-0732">Signal</keyword>
<organism evidence="2">
    <name type="scientific">Aphanomyces invadans</name>
    <dbReference type="NCBI Taxonomy" id="157072"/>
    <lineage>
        <taxon>Eukaryota</taxon>
        <taxon>Sar</taxon>
        <taxon>Stramenopiles</taxon>
        <taxon>Oomycota</taxon>
        <taxon>Saprolegniomycetes</taxon>
        <taxon>Saprolegniales</taxon>
        <taxon>Verrucalvaceae</taxon>
        <taxon>Aphanomyces</taxon>
    </lineage>
</organism>
<evidence type="ECO:0008006" key="3">
    <source>
        <dbReference type="Google" id="ProtNLM"/>
    </source>
</evidence>
<sequence length="190" mass="21023">MLRLSCWRSVLVMVSTANEYVPRVDAPGTTALFLGNVDLLLAQTLDRAIRPPLVVPRFSMFGSTEERSAYTCCHILRVCRGLLVLPSRAFVMSILQSLLLVSKCVDILGGRSTKVSAQFVWLIYWRSPSKPSRLTLGTTPIPLESANLDENSRSNRCSVKPLYVPATSCAGAACVLYGRRKSVKSRDRLM</sequence>
<dbReference type="GeneID" id="20085886"/>
<reference evidence="2" key="1">
    <citation type="submission" date="2013-12" db="EMBL/GenBank/DDBJ databases">
        <title>The Genome Sequence of Aphanomyces invadans NJM9701.</title>
        <authorList>
            <consortium name="The Broad Institute Genomics Platform"/>
            <person name="Russ C."/>
            <person name="Tyler B."/>
            <person name="van West P."/>
            <person name="Dieguez-Uribeondo J."/>
            <person name="Young S.K."/>
            <person name="Zeng Q."/>
            <person name="Gargeya S."/>
            <person name="Fitzgerald M."/>
            <person name="Abouelleil A."/>
            <person name="Alvarado L."/>
            <person name="Chapman S.B."/>
            <person name="Gainer-Dewar J."/>
            <person name="Goldberg J."/>
            <person name="Griggs A."/>
            <person name="Gujja S."/>
            <person name="Hansen M."/>
            <person name="Howarth C."/>
            <person name="Imamovic A."/>
            <person name="Ireland A."/>
            <person name="Larimer J."/>
            <person name="McCowan C."/>
            <person name="Murphy C."/>
            <person name="Pearson M."/>
            <person name="Poon T.W."/>
            <person name="Priest M."/>
            <person name="Roberts A."/>
            <person name="Saif S."/>
            <person name="Shea T."/>
            <person name="Sykes S."/>
            <person name="Wortman J."/>
            <person name="Nusbaum C."/>
            <person name="Birren B."/>
        </authorList>
    </citation>
    <scope>NUCLEOTIDE SEQUENCE [LARGE SCALE GENOMIC DNA]</scope>
    <source>
        <strain evidence="2">NJM9701</strain>
    </source>
</reference>
<accession>A0A024TXP5</accession>
<proteinExistence type="predicted"/>
<dbReference type="AlphaFoldDB" id="A0A024TXP5"/>
<feature type="signal peptide" evidence="1">
    <location>
        <begin position="1"/>
        <end position="17"/>
    </location>
</feature>
<name>A0A024TXP5_9STRA</name>
<feature type="chain" id="PRO_5001535015" description="Secreted protein" evidence="1">
    <location>
        <begin position="18"/>
        <end position="190"/>
    </location>
</feature>
<gene>
    <name evidence="2" type="ORF">H310_08836</name>
</gene>
<dbReference type="EMBL" id="KI913969">
    <property type="protein sequence ID" value="ETV98769.1"/>
    <property type="molecule type" value="Genomic_DNA"/>
</dbReference>
<evidence type="ECO:0000256" key="1">
    <source>
        <dbReference type="SAM" id="SignalP"/>
    </source>
</evidence>
<dbReference type="RefSeq" id="XP_008872966.1">
    <property type="nucleotide sequence ID" value="XM_008874744.1"/>
</dbReference>